<dbReference type="CDD" id="cd04301">
    <property type="entry name" value="NAT_SF"/>
    <property type="match status" value="1"/>
</dbReference>
<gene>
    <name evidence="4" type="ORF">SBRY_30258</name>
</gene>
<keyword evidence="2" id="KW-0012">Acyltransferase</keyword>
<keyword evidence="1" id="KW-0808">Transferase</keyword>
<dbReference type="GO" id="GO:0016747">
    <property type="term" value="F:acyltransferase activity, transferring groups other than amino-acyl groups"/>
    <property type="evidence" value="ECO:0007669"/>
    <property type="project" value="InterPro"/>
</dbReference>
<dbReference type="PROSITE" id="PS51186">
    <property type="entry name" value="GNAT"/>
    <property type="match status" value="1"/>
</dbReference>
<reference evidence="4" key="1">
    <citation type="submission" date="2021-06" db="EMBL/GenBank/DDBJ databases">
        <authorList>
            <person name="Arsene-Ploetze F."/>
        </authorList>
    </citation>
    <scope>NUCLEOTIDE SEQUENCE</scope>
    <source>
        <strain evidence="4">SBRY1</strain>
    </source>
</reference>
<sequence length="181" mass="19454">MAAQFRYAGPGDAEAVARLHADSWRRHYRGAYSDAYLDGDVLGDRLNVWSGRLAVPTGTRTLLAEDGTYVLGFVHVVLDDDPKWGSLVDNLHVTATRQRTGVGRALLTRAAQEAAALAQSPALYLWVLEQNTPAQAFYTAMGAAHVETTLVGPPAGDPTRLHGTPSKFRMAWPDAAALKGA</sequence>
<dbReference type="PANTHER" id="PTHR43877">
    <property type="entry name" value="AMINOALKYLPHOSPHONATE N-ACETYLTRANSFERASE-RELATED-RELATED"/>
    <property type="match status" value="1"/>
</dbReference>
<dbReference type="Proteomes" id="UP001153328">
    <property type="component" value="Unassembled WGS sequence"/>
</dbReference>
<dbReference type="AlphaFoldDB" id="A0A9W4MB42"/>
<keyword evidence="4" id="KW-0689">Ribosomal protein</keyword>
<keyword evidence="4" id="KW-0687">Ribonucleoprotein</keyword>
<evidence type="ECO:0000256" key="1">
    <source>
        <dbReference type="ARBA" id="ARBA00022679"/>
    </source>
</evidence>
<evidence type="ECO:0000313" key="5">
    <source>
        <dbReference type="Proteomes" id="UP001153328"/>
    </source>
</evidence>
<evidence type="ECO:0000259" key="3">
    <source>
        <dbReference type="PROSITE" id="PS51186"/>
    </source>
</evidence>
<organism evidence="4 5">
    <name type="scientific">Actinacidiphila bryophytorum</name>
    <dbReference type="NCBI Taxonomy" id="1436133"/>
    <lineage>
        <taxon>Bacteria</taxon>
        <taxon>Bacillati</taxon>
        <taxon>Actinomycetota</taxon>
        <taxon>Actinomycetes</taxon>
        <taxon>Kitasatosporales</taxon>
        <taxon>Streptomycetaceae</taxon>
        <taxon>Actinacidiphila</taxon>
    </lineage>
</organism>
<evidence type="ECO:0000313" key="4">
    <source>
        <dbReference type="EMBL" id="CAG7638745.1"/>
    </source>
</evidence>
<keyword evidence="5" id="KW-1185">Reference proteome</keyword>
<feature type="domain" description="N-acetyltransferase" evidence="3">
    <location>
        <begin position="3"/>
        <end position="175"/>
    </location>
</feature>
<evidence type="ECO:0000256" key="2">
    <source>
        <dbReference type="ARBA" id="ARBA00023315"/>
    </source>
</evidence>
<dbReference type="PANTHER" id="PTHR43877:SF1">
    <property type="entry name" value="ACETYLTRANSFERASE"/>
    <property type="match status" value="1"/>
</dbReference>
<dbReference type="InterPro" id="IPR050832">
    <property type="entry name" value="Bact_Acetyltransf"/>
</dbReference>
<dbReference type="Pfam" id="PF00583">
    <property type="entry name" value="Acetyltransf_1"/>
    <property type="match status" value="1"/>
</dbReference>
<dbReference type="EMBL" id="CAJVAX010000017">
    <property type="protein sequence ID" value="CAG7638745.1"/>
    <property type="molecule type" value="Genomic_DNA"/>
</dbReference>
<dbReference type="InterPro" id="IPR000182">
    <property type="entry name" value="GNAT_dom"/>
</dbReference>
<dbReference type="InterPro" id="IPR016181">
    <property type="entry name" value="Acyl_CoA_acyltransferase"/>
</dbReference>
<protein>
    <submittedName>
        <fullName evidence="4">Ribosomal protein S18 acetylase RimI</fullName>
    </submittedName>
</protein>
<proteinExistence type="predicted"/>
<dbReference type="SUPFAM" id="SSF55729">
    <property type="entry name" value="Acyl-CoA N-acyltransferases (Nat)"/>
    <property type="match status" value="1"/>
</dbReference>
<dbReference type="RefSeq" id="WP_205047320.1">
    <property type="nucleotide sequence ID" value="NZ_CAJVAX010000017.1"/>
</dbReference>
<comment type="caution">
    <text evidence="4">The sequence shown here is derived from an EMBL/GenBank/DDBJ whole genome shotgun (WGS) entry which is preliminary data.</text>
</comment>
<dbReference type="Gene3D" id="3.40.630.30">
    <property type="match status" value="1"/>
</dbReference>
<dbReference type="GO" id="GO:0005840">
    <property type="term" value="C:ribosome"/>
    <property type="evidence" value="ECO:0007669"/>
    <property type="project" value="UniProtKB-KW"/>
</dbReference>
<name>A0A9W4MB42_9ACTN</name>
<accession>A0A9W4MB42</accession>